<dbReference type="GO" id="GO:0031624">
    <property type="term" value="F:ubiquitin conjugating enzyme binding"/>
    <property type="evidence" value="ECO:0007669"/>
    <property type="project" value="TreeGrafter"/>
</dbReference>
<dbReference type="OrthoDB" id="66510at2759"/>
<dbReference type="GO" id="GO:0005829">
    <property type="term" value="C:cytosol"/>
    <property type="evidence" value="ECO:0007669"/>
    <property type="project" value="TreeGrafter"/>
</dbReference>
<organism evidence="1 2">
    <name type="scientific">Patellaria atrata CBS 101060</name>
    <dbReference type="NCBI Taxonomy" id="1346257"/>
    <lineage>
        <taxon>Eukaryota</taxon>
        <taxon>Fungi</taxon>
        <taxon>Dikarya</taxon>
        <taxon>Ascomycota</taxon>
        <taxon>Pezizomycotina</taxon>
        <taxon>Dothideomycetes</taxon>
        <taxon>Dothideomycetes incertae sedis</taxon>
        <taxon>Patellariales</taxon>
        <taxon>Patellariaceae</taxon>
        <taxon>Patellaria</taxon>
    </lineage>
</organism>
<protein>
    <recommendedName>
        <fullName evidence="3">Ubiquitin-conjugating enzyme E2C-binding protein</fullName>
    </recommendedName>
</protein>
<dbReference type="PANTHER" id="PTHR31531:SF2">
    <property type="entry name" value="E3 UBIQUITIN-PROTEIN LIGASE E3D"/>
    <property type="match status" value="1"/>
</dbReference>
<reference evidence="1" key="1">
    <citation type="journal article" date="2020" name="Stud. Mycol.">
        <title>101 Dothideomycetes genomes: a test case for predicting lifestyles and emergence of pathogens.</title>
        <authorList>
            <person name="Haridas S."/>
            <person name="Albert R."/>
            <person name="Binder M."/>
            <person name="Bloem J."/>
            <person name="Labutti K."/>
            <person name="Salamov A."/>
            <person name="Andreopoulos B."/>
            <person name="Baker S."/>
            <person name="Barry K."/>
            <person name="Bills G."/>
            <person name="Bluhm B."/>
            <person name="Cannon C."/>
            <person name="Castanera R."/>
            <person name="Culley D."/>
            <person name="Daum C."/>
            <person name="Ezra D."/>
            <person name="Gonzalez J."/>
            <person name="Henrissat B."/>
            <person name="Kuo A."/>
            <person name="Liang C."/>
            <person name="Lipzen A."/>
            <person name="Lutzoni F."/>
            <person name="Magnuson J."/>
            <person name="Mondo S."/>
            <person name="Nolan M."/>
            <person name="Ohm R."/>
            <person name="Pangilinan J."/>
            <person name="Park H.-J."/>
            <person name="Ramirez L."/>
            <person name="Alfaro M."/>
            <person name="Sun H."/>
            <person name="Tritt A."/>
            <person name="Yoshinaga Y."/>
            <person name="Zwiers L.-H."/>
            <person name="Turgeon B."/>
            <person name="Goodwin S."/>
            <person name="Spatafora J."/>
            <person name="Crous P."/>
            <person name="Grigoriev I."/>
        </authorList>
    </citation>
    <scope>NUCLEOTIDE SEQUENCE</scope>
    <source>
        <strain evidence="1">CBS 101060</strain>
    </source>
</reference>
<name>A0A9P4S3Q4_9PEZI</name>
<dbReference type="GO" id="GO:0051865">
    <property type="term" value="P:protein autoubiquitination"/>
    <property type="evidence" value="ECO:0007669"/>
    <property type="project" value="TreeGrafter"/>
</dbReference>
<dbReference type="Pfam" id="PF09814">
    <property type="entry name" value="HECT_2"/>
    <property type="match status" value="1"/>
</dbReference>
<sequence>MGESESDADSHIELYAELLLNIRTISFFASLRTESNEETKASLSTDGEWITLTHEGKFASIRLPTKISGGGSASLTLPATPSKELTLRLQLEEKAAGLLQYGEASADEGANAVPWSATSMDDAKRISCLECSNELVKSDAIGQWKDLPSENWAEMMDFWHCHKPHEHQHHTVGQEKGYAASTELTASQGTGLVDLSYLLLDHEDCSGVKEQIIQKSSSSHNHNHDPLLLCSSCNSVLGLFDTRAEGYKLYKWSLTIAFAKPRRQYYSMQKWLSALFITLVESQGVRKFRVDSSDRDDDAEKESLLIWIFTPSLLICSSVLSSKRTDPTRAMKIFWQTEGRKEAPTALLMDTQSMSVEELTLPALVVTQLRDTLRESAKLLPISARRFQGWDVGLLERFRGDEKS</sequence>
<dbReference type="AlphaFoldDB" id="A0A9P4S3Q4"/>
<dbReference type="GO" id="GO:0006513">
    <property type="term" value="P:protein monoubiquitination"/>
    <property type="evidence" value="ECO:0007669"/>
    <property type="project" value="TreeGrafter"/>
</dbReference>
<dbReference type="GO" id="GO:0005634">
    <property type="term" value="C:nucleus"/>
    <property type="evidence" value="ECO:0007669"/>
    <property type="project" value="TreeGrafter"/>
</dbReference>
<gene>
    <name evidence="1" type="ORF">M501DRAFT_998964</name>
</gene>
<keyword evidence="2" id="KW-1185">Reference proteome</keyword>
<evidence type="ECO:0008006" key="3">
    <source>
        <dbReference type="Google" id="ProtNLM"/>
    </source>
</evidence>
<comment type="caution">
    <text evidence="1">The sequence shown here is derived from an EMBL/GenBank/DDBJ whole genome shotgun (WGS) entry which is preliminary data.</text>
</comment>
<dbReference type="Proteomes" id="UP000799429">
    <property type="component" value="Unassembled WGS sequence"/>
</dbReference>
<dbReference type="GO" id="GO:0043161">
    <property type="term" value="P:proteasome-mediated ubiquitin-dependent protein catabolic process"/>
    <property type="evidence" value="ECO:0007669"/>
    <property type="project" value="TreeGrafter"/>
</dbReference>
<evidence type="ECO:0000313" key="2">
    <source>
        <dbReference type="Proteomes" id="UP000799429"/>
    </source>
</evidence>
<dbReference type="GO" id="GO:0000151">
    <property type="term" value="C:ubiquitin ligase complex"/>
    <property type="evidence" value="ECO:0007669"/>
    <property type="project" value="TreeGrafter"/>
</dbReference>
<dbReference type="GO" id="GO:0061630">
    <property type="term" value="F:ubiquitin protein ligase activity"/>
    <property type="evidence" value="ECO:0007669"/>
    <property type="project" value="TreeGrafter"/>
</dbReference>
<accession>A0A9P4S3Q4</accession>
<proteinExistence type="predicted"/>
<dbReference type="PANTHER" id="PTHR31531">
    <property type="entry name" value="E3 UBIQUITIN-PROTEIN LIGASE E3D FAMILY MEMBER"/>
    <property type="match status" value="1"/>
</dbReference>
<dbReference type="EMBL" id="MU006108">
    <property type="protein sequence ID" value="KAF2835504.1"/>
    <property type="molecule type" value="Genomic_DNA"/>
</dbReference>
<dbReference type="InterPro" id="IPR019193">
    <property type="entry name" value="UBQ-conj_enz_E2-bd_prot"/>
</dbReference>
<dbReference type="GO" id="GO:0030332">
    <property type="term" value="F:cyclin binding"/>
    <property type="evidence" value="ECO:0007669"/>
    <property type="project" value="TreeGrafter"/>
</dbReference>
<dbReference type="GO" id="GO:0000209">
    <property type="term" value="P:protein polyubiquitination"/>
    <property type="evidence" value="ECO:0007669"/>
    <property type="project" value="TreeGrafter"/>
</dbReference>
<evidence type="ECO:0000313" key="1">
    <source>
        <dbReference type="EMBL" id="KAF2835504.1"/>
    </source>
</evidence>